<evidence type="ECO:0000313" key="1">
    <source>
        <dbReference type="Proteomes" id="UP000887581"/>
    </source>
</evidence>
<name>A0A915Q1W5_9BILA</name>
<dbReference type="AlphaFoldDB" id="A0A915Q1W5"/>
<proteinExistence type="predicted"/>
<sequence>MAQLYSGYAMFPSPAVGAQQQHVPQVGSVVRCPVCASYFYLSFPAHANDSPTAFFYQQSWPSRNVAYSQRPDFQCIQPSGHYRSSQNGMRPTFYPPALSNSYLLNVNQQQLEITGNTRSWQNASKHPLNIDNVIISQIRDMLVVILNSDMYQYGVAISELMILLEQSCTNCNLILPSSVIDHFKEFLRYEMADYVEVQDDLCRYRQPIVSIQEESIQSSSDSGKVTDQSKISTAVMMKREALLSYDRTLAAARTSDDVSVDQVKKVILEKELKDSQLSDKIEEHRRTASVNRTTMNNSVVHGEGEKCHLLSRHSDNKATLGNLRVENELANLMEKWKGIFVGDMKELIRYLRMVDDYFQATDGRFTFSKLKEVFGELNQRWDFCDIDLIEMGIVNVVNGSGLNEGPVFTVNPIIREIGFCEIDELAKKIYILLSKMEFTPSVKVEVIVRTLNFGDNKRTTIDENYELLWEVLSDARFQNVFIVDVLQKQNEECGFDVMVGLNPYSNLPGI</sequence>
<dbReference type="Proteomes" id="UP000887581">
    <property type="component" value="Unplaced"/>
</dbReference>
<keyword evidence="1" id="KW-1185">Reference proteome</keyword>
<evidence type="ECO:0000313" key="2">
    <source>
        <dbReference type="WBParaSite" id="sdigi.contig76.g3734.t1"/>
    </source>
</evidence>
<organism evidence="1 2">
    <name type="scientific">Setaria digitata</name>
    <dbReference type="NCBI Taxonomy" id="48799"/>
    <lineage>
        <taxon>Eukaryota</taxon>
        <taxon>Metazoa</taxon>
        <taxon>Ecdysozoa</taxon>
        <taxon>Nematoda</taxon>
        <taxon>Chromadorea</taxon>
        <taxon>Rhabditida</taxon>
        <taxon>Spirurina</taxon>
        <taxon>Spiruromorpha</taxon>
        <taxon>Filarioidea</taxon>
        <taxon>Setariidae</taxon>
        <taxon>Setaria</taxon>
    </lineage>
</organism>
<reference evidence="2" key="1">
    <citation type="submission" date="2022-11" db="UniProtKB">
        <authorList>
            <consortium name="WormBaseParasite"/>
        </authorList>
    </citation>
    <scope>IDENTIFICATION</scope>
</reference>
<accession>A0A915Q1W5</accession>
<protein>
    <submittedName>
        <fullName evidence="2">Uncharacterized protein</fullName>
    </submittedName>
</protein>
<dbReference type="WBParaSite" id="sdigi.contig76.g3734.t1">
    <property type="protein sequence ID" value="sdigi.contig76.g3734.t1"/>
    <property type="gene ID" value="sdigi.contig76.g3734"/>
</dbReference>